<dbReference type="SUPFAM" id="SSF53335">
    <property type="entry name" value="S-adenosyl-L-methionine-dependent methyltransferases"/>
    <property type="match status" value="1"/>
</dbReference>
<evidence type="ECO:0000313" key="1">
    <source>
        <dbReference type="EMBL" id="KAK8777412.1"/>
    </source>
</evidence>
<proteinExistence type="predicted"/>
<name>A0AAQ4ERQ7_AMBAM</name>
<sequence>MPTGIWKRFWSSTTNTLSTGTTNHVMSPKSRCRDVAERSSVQGGQKLALPPWMTSRRPYFMSDCEKAFKCLAGKLPETTSWDQFLDVGCGAGDLTRCIIKEFGGRHRVVVATERSADAVKVRALVYRELLRVD</sequence>
<keyword evidence="2" id="KW-1185">Reference proteome</keyword>
<reference evidence="1 2" key="1">
    <citation type="journal article" date="2023" name="Arcadia Sci">
        <title>De novo assembly of a long-read Amblyomma americanum tick genome.</title>
        <authorList>
            <person name="Chou S."/>
            <person name="Poskanzer K.E."/>
            <person name="Rollins M."/>
            <person name="Thuy-Boun P.S."/>
        </authorList>
    </citation>
    <scope>NUCLEOTIDE SEQUENCE [LARGE SCALE GENOMIC DNA]</scope>
    <source>
        <strain evidence="1">F_SG_1</strain>
        <tissue evidence="1">Salivary glands</tissue>
    </source>
</reference>
<accession>A0AAQ4ERQ7</accession>
<dbReference type="Gene3D" id="3.40.50.150">
    <property type="entry name" value="Vaccinia Virus protein VP39"/>
    <property type="match status" value="1"/>
</dbReference>
<organism evidence="1 2">
    <name type="scientific">Amblyomma americanum</name>
    <name type="common">Lone star tick</name>
    <dbReference type="NCBI Taxonomy" id="6943"/>
    <lineage>
        <taxon>Eukaryota</taxon>
        <taxon>Metazoa</taxon>
        <taxon>Ecdysozoa</taxon>
        <taxon>Arthropoda</taxon>
        <taxon>Chelicerata</taxon>
        <taxon>Arachnida</taxon>
        <taxon>Acari</taxon>
        <taxon>Parasitiformes</taxon>
        <taxon>Ixodida</taxon>
        <taxon>Ixodoidea</taxon>
        <taxon>Ixodidae</taxon>
        <taxon>Amblyomminae</taxon>
        <taxon>Amblyomma</taxon>
    </lineage>
</organism>
<dbReference type="EMBL" id="JARKHS020011888">
    <property type="protein sequence ID" value="KAK8777412.1"/>
    <property type="molecule type" value="Genomic_DNA"/>
</dbReference>
<comment type="caution">
    <text evidence="1">The sequence shown here is derived from an EMBL/GenBank/DDBJ whole genome shotgun (WGS) entry which is preliminary data.</text>
</comment>
<dbReference type="InterPro" id="IPR029063">
    <property type="entry name" value="SAM-dependent_MTases_sf"/>
</dbReference>
<protein>
    <submittedName>
        <fullName evidence="1">Uncharacterized protein</fullName>
    </submittedName>
</protein>
<dbReference type="AlphaFoldDB" id="A0AAQ4ERQ7"/>
<gene>
    <name evidence="1" type="ORF">V5799_029246</name>
</gene>
<dbReference type="Proteomes" id="UP001321473">
    <property type="component" value="Unassembled WGS sequence"/>
</dbReference>
<evidence type="ECO:0000313" key="2">
    <source>
        <dbReference type="Proteomes" id="UP001321473"/>
    </source>
</evidence>